<evidence type="ECO:0000256" key="7">
    <source>
        <dbReference type="ARBA" id="ARBA00022723"/>
    </source>
</evidence>
<dbReference type="SUPFAM" id="SSF48264">
    <property type="entry name" value="Cytochrome P450"/>
    <property type="match status" value="1"/>
</dbReference>
<evidence type="ECO:0000256" key="12">
    <source>
        <dbReference type="ARBA" id="ARBA00023136"/>
    </source>
</evidence>
<evidence type="ECO:0000256" key="2">
    <source>
        <dbReference type="ARBA" id="ARBA00004167"/>
    </source>
</evidence>
<dbReference type="PANTHER" id="PTHR46300:SF7">
    <property type="entry name" value="P450, PUTATIVE (EUROFUNG)-RELATED"/>
    <property type="match status" value="1"/>
</dbReference>
<keyword evidence="6" id="KW-0812">Transmembrane</keyword>
<dbReference type="Proteomes" id="UP001385951">
    <property type="component" value="Unassembled WGS sequence"/>
</dbReference>
<evidence type="ECO:0000256" key="10">
    <source>
        <dbReference type="ARBA" id="ARBA00023004"/>
    </source>
</evidence>
<dbReference type="CDD" id="cd11065">
    <property type="entry name" value="CYP64-like"/>
    <property type="match status" value="1"/>
</dbReference>
<comment type="cofactor">
    <cofactor evidence="1">
        <name>heme</name>
        <dbReference type="ChEBI" id="CHEBI:30413"/>
    </cofactor>
</comment>
<dbReference type="GO" id="GO:0004497">
    <property type="term" value="F:monooxygenase activity"/>
    <property type="evidence" value="ECO:0007669"/>
    <property type="project" value="UniProtKB-KW"/>
</dbReference>
<evidence type="ECO:0008006" key="15">
    <source>
        <dbReference type="Google" id="ProtNLM"/>
    </source>
</evidence>
<evidence type="ECO:0000256" key="3">
    <source>
        <dbReference type="ARBA" id="ARBA00005179"/>
    </source>
</evidence>
<evidence type="ECO:0000313" key="14">
    <source>
        <dbReference type="Proteomes" id="UP001385951"/>
    </source>
</evidence>
<comment type="similarity">
    <text evidence="4">Belongs to the cytochrome P450 family.</text>
</comment>
<dbReference type="GO" id="GO:0005506">
    <property type="term" value="F:iron ion binding"/>
    <property type="evidence" value="ECO:0007669"/>
    <property type="project" value="InterPro"/>
</dbReference>
<dbReference type="Pfam" id="PF00067">
    <property type="entry name" value="p450"/>
    <property type="match status" value="1"/>
</dbReference>
<dbReference type="PRINTS" id="PR00385">
    <property type="entry name" value="P450"/>
</dbReference>
<dbReference type="InterPro" id="IPR036396">
    <property type="entry name" value="Cyt_P450_sf"/>
</dbReference>
<keyword evidence="8" id="KW-1133">Transmembrane helix</keyword>
<dbReference type="InterPro" id="IPR002401">
    <property type="entry name" value="Cyt_P450_E_grp-I"/>
</dbReference>
<evidence type="ECO:0000256" key="8">
    <source>
        <dbReference type="ARBA" id="ARBA00022989"/>
    </source>
</evidence>
<sequence>MASSLVILDTVFVVLGLYILRRYLTNRFQPPLPPGPRGLPIVGNVLDMPSSYEWLTTAEWTKRWGDIIHVDVLGQHFVFLHSADDVTALLDKRSTKYSGRPRFTMGGELVGWDASLGLSQYNDRFKESRRYYSRVIGTKSALRPFHELIETEIYKLLKRLMYTPENLHEHVQKTASAIILKIAYGYSVLEGKDPYVDMVDKAMESFNATTTPGAFLVDILPILRYVPSWVPGAKFKGLAAAWRADVMEMVETPFAMVKQQMHEGTAVSSYTKNLLETGTLTAEKEDIIKWSAASIYGAGTETTVATINSFFLAMTMFPDIQQKAQEEMDRVVGKDRLPTFADRENLPYVEAVVNEVLRHNPVAPLGVPHSTSQDDIYKGYFIPKDTIVVSNIWALLHDPEIYPDPSAFNPDRYLGPNPDRNPREFAFGFGRR</sequence>
<evidence type="ECO:0000256" key="1">
    <source>
        <dbReference type="ARBA" id="ARBA00001971"/>
    </source>
</evidence>
<evidence type="ECO:0000256" key="9">
    <source>
        <dbReference type="ARBA" id="ARBA00023002"/>
    </source>
</evidence>
<keyword evidence="9" id="KW-0560">Oxidoreductase</keyword>
<dbReference type="PANTHER" id="PTHR46300">
    <property type="entry name" value="P450, PUTATIVE (EUROFUNG)-RELATED-RELATED"/>
    <property type="match status" value="1"/>
</dbReference>
<comment type="pathway">
    <text evidence="3">Secondary metabolite biosynthesis.</text>
</comment>
<dbReference type="InterPro" id="IPR050364">
    <property type="entry name" value="Cytochrome_P450_fung"/>
</dbReference>
<gene>
    <name evidence="13" type="ORF">QCA50_003215</name>
</gene>
<keyword evidence="7" id="KW-0479">Metal-binding</keyword>
<comment type="caution">
    <text evidence="13">The sequence shown here is derived from an EMBL/GenBank/DDBJ whole genome shotgun (WGS) entry which is preliminary data.</text>
</comment>
<keyword evidence="11" id="KW-0503">Monooxygenase</keyword>
<keyword evidence="5" id="KW-0349">Heme</keyword>
<evidence type="ECO:0000256" key="4">
    <source>
        <dbReference type="ARBA" id="ARBA00010617"/>
    </source>
</evidence>
<dbReference type="AlphaFoldDB" id="A0AAW0GVQ7"/>
<reference evidence="13 14" key="1">
    <citation type="submission" date="2022-09" db="EMBL/GenBank/DDBJ databases">
        <authorList>
            <person name="Palmer J.M."/>
        </authorList>
    </citation>
    <scope>NUCLEOTIDE SEQUENCE [LARGE SCALE GENOMIC DNA]</scope>
    <source>
        <strain evidence="13 14">DSM 7382</strain>
    </source>
</reference>
<keyword evidence="10" id="KW-0408">Iron</keyword>
<protein>
    <recommendedName>
        <fullName evidence="15">Cytochrome P450</fullName>
    </recommendedName>
</protein>
<keyword evidence="12" id="KW-0472">Membrane</keyword>
<accession>A0AAW0GVQ7</accession>
<dbReference type="Gene3D" id="1.10.630.10">
    <property type="entry name" value="Cytochrome P450"/>
    <property type="match status" value="1"/>
</dbReference>
<dbReference type="InterPro" id="IPR001128">
    <property type="entry name" value="Cyt_P450"/>
</dbReference>
<dbReference type="GO" id="GO:0020037">
    <property type="term" value="F:heme binding"/>
    <property type="evidence" value="ECO:0007669"/>
    <property type="project" value="InterPro"/>
</dbReference>
<evidence type="ECO:0000256" key="5">
    <source>
        <dbReference type="ARBA" id="ARBA00022617"/>
    </source>
</evidence>
<evidence type="ECO:0000256" key="6">
    <source>
        <dbReference type="ARBA" id="ARBA00022692"/>
    </source>
</evidence>
<evidence type="ECO:0000313" key="13">
    <source>
        <dbReference type="EMBL" id="KAK7693646.1"/>
    </source>
</evidence>
<organism evidence="13 14">
    <name type="scientific">Cerrena zonata</name>
    <dbReference type="NCBI Taxonomy" id="2478898"/>
    <lineage>
        <taxon>Eukaryota</taxon>
        <taxon>Fungi</taxon>
        <taxon>Dikarya</taxon>
        <taxon>Basidiomycota</taxon>
        <taxon>Agaricomycotina</taxon>
        <taxon>Agaricomycetes</taxon>
        <taxon>Polyporales</taxon>
        <taxon>Cerrenaceae</taxon>
        <taxon>Cerrena</taxon>
    </lineage>
</organism>
<dbReference type="GO" id="GO:0016020">
    <property type="term" value="C:membrane"/>
    <property type="evidence" value="ECO:0007669"/>
    <property type="project" value="UniProtKB-SubCell"/>
</dbReference>
<comment type="subcellular location">
    <subcellularLocation>
        <location evidence="2">Membrane</location>
        <topology evidence="2">Single-pass membrane protein</topology>
    </subcellularLocation>
</comment>
<keyword evidence="14" id="KW-1185">Reference proteome</keyword>
<evidence type="ECO:0000256" key="11">
    <source>
        <dbReference type="ARBA" id="ARBA00023033"/>
    </source>
</evidence>
<name>A0AAW0GVQ7_9APHY</name>
<dbReference type="PRINTS" id="PR00463">
    <property type="entry name" value="EP450I"/>
</dbReference>
<dbReference type="GO" id="GO:0016705">
    <property type="term" value="F:oxidoreductase activity, acting on paired donors, with incorporation or reduction of molecular oxygen"/>
    <property type="evidence" value="ECO:0007669"/>
    <property type="project" value="InterPro"/>
</dbReference>
<proteinExistence type="inferred from homology"/>
<dbReference type="EMBL" id="JASBNA010000003">
    <property type="protein sequence ID" value="KAK7693646.1"/>
    <property type="molecule type" value="Genomic_DNA"/>
</dbReference>